<evidence type="ECO:0000256" key="4">
    <source>
        <dbReference type="ARBA" id="ARBA00023136"/>
    </source>
</evidence>
<comment type="caution">
    <text evidence="6">The sequence shown here is derived from an EMBL/GenBank/DDBJ whole genome shotgun (WGS) entry which is preliminary data.</text>
</comment>
<accession>A0AAV7XMV2</accession>
<dbReference type="EMBL" id="JAPTSV010000007">
    <property type="protein sequence ID" value="KAJ1525968.1"/>
    <property type="molecule type" value="Genomic_DNA"/>
</dbReference>
<dbReference type="SUPFAM" id="SSF53822">
    <property type="entry name" value="Periplasmic binding protein-like I"/>
    <property type="match status" value="1"/>
</dbReference>
<dbReference type="Gene3D" id="3.40.50.2300">
    <property type="match status" value="1"/>
</dbReference>
<evidence type="ECO:0000256" key="2">
    <source>
        <dbReference type="ARBA" id="ARBA00022692"/>
    </source>
</evidence>
<evidence type="ECO:0000313" key="6">
    <source>
        <dbReference type="EMBL" id="KAJ1525968.1"/>
    </source>
</evidence>
<dbReference type="InterPro" id="IPR052612">
    <property type="entry name" value="ANP_Clearance_Receptor"/>
</dbReference>
<sequence length="228" mass="25610">MALAADAVARRGLWPRDLLSFLPGDDKCDAVYGQISAVDSYAHDCAHAFFGPTCEYSVAPVGRMVKFWNTPLLTVGALTHDFSNKKTSCEDEYHMLTRVGTLGFRDVAQFVVSVMDQYSWRRASLVYDKDGYHVLSGEHTCKLMMEALVKLMKERRLQFASFDTEKAADQGLKEHLKREVGNDFSGEHQRRRHRHPLSSLSLSLSVSLRLRLVRIASSHFGPDDGAAD</sequence>
<dbReference type="GO" id="GO:0038023">
    <property type="term" value="F:signaling receptor activity"/>
    <property type="evidence" value="ECO:0007669"/>
    <property type="project" value="TreeGrafter"/>
</dbReference>
<comment type="subcellular location">
    <subcellularLocation>
        <location evidence="1">Membrane</location>
    </subcellularLocation>
</comment>
<organism evidence="6 7">
    <name type="scientific">Megalurothrips usitatus</name>
    <name type="common">bean blossom thrips</name>
    <dbReference type="NCBI Taxonomy" id="439358"/>
    <lineage>
        <taxon>Eukaryota</taxon>
        <taxon>Metazoa</taxon>
        <taxon>Ecdysozoa</taxon>
        <taxon>Arthropoda</taxon>
        <taxon>Hexapoda</taxon>
        <taxon>Insecta</taxon>
        <taxon>Pterygota</taxon>
        <taxon>Neoptera</taxon>
        <taxon>Paraneoptera</taxon>
        <taxon>Thysanoptera</taxon>
        <taxon>Terebrantia</taxon>
        <taxon>Thripoidea</taxon>
        <taxon>Thripidae</taxon>
        <taxon>Megalurothrips</taxon>
    </lineage>
</organism>
<dbReference type="InterPro" id="IPR001828">
    <property type="entry name" value="ANF_lig-bd_rcpt"/>
</dbReference>
<dbReference type="GO" id="GO:0017046">
    <property type="term" value="F:peptide hormone binding"/>
    <property type="evidence" value="ECO:0007669"/>
    <property type="project" value="TreeGrafter"/>
</dbReference>
<dbReference type="PANTHER" id="PTHR44755:SF11">
    <property type="entry name" value="ATRIAL NATRIURETIC PEPTIDE RECEPTOR 3 ISOFORM X1"/>
    <property type="match status" value="1"/>
</dbReference>
<evidence type="ECO:0000256" key="1">
    <source>
        <dbReference type="ARBA" id="ARBA00004370"/>
    </source>
</evidence>
<dbReference type="InterPro" id="IPR028082">
    <property type="entry name" value="Peripla_BP_I"/>
</dbReference>
<keyword evidence="7" id="KW-1185">Reference proteome</keyword>
<evidence type="ECO:0000259" key="5">
    <source>
        <dbReference type="Pfam" id="PF01094"/>
    </source>
</evidence>
<dbReference type="GO" id="GO:0016020">
    <property type="term" value="C:membrane"/>
    <property type="evidence" value="ECO:0007669"/>
    <property type="project" value="UniProtKB-SubCell"/>
</dbReference>
<evidence type="ECO:0000256" key="3">
    <source>
        <dbReference type="ARBA" id="ARBA00022989"/>
    </source>
</evidence>
<dbReference type="AlphaFoldDB" id="A0AAV7XMV2"/>
<gene>
    <name evidence="6" type="ORF">ONE63_009153</name>
</gene>
<dbReference type="GO" id="GO:0007165">
    <property type="term" value="P:signal transduction"/>
    <property type="evidence" value="ECO:0007669"/>
    <property type="project" value="TreeGrafter"/>
</dbReference>
<dbReference type="Pfam" id="PF01094">
    <property type="entry name" value="ANF_receptor"/>
    <property type="match status" value="1"/>
</dbReference>
<feature type="domain" description="Receptor ligand binding region" evidence="5">
    <location>
        <begin position="1"/>
        <end position="161"/>
    </location>
</feature>
<dbReference type="PANTHER" id="PTHR44755">
    <property type="entry name" value="NATRIURETIC PEPTIDE RECEPTOR 3-RELATED"/>
    <property type="match status" value="1"/>
</dbReference>
<keyword evidence="2" id="KW-0812">Transmembrane</keyword>
<protein>
    <recommendedName>
        <fullName evidence="5">Receptor ligand binding region domain-containing protein</fullName>
    </recommendedName>
</protein>
<name>A0AAV7XMV2_9NEOP</name>
<keyword evidence="4" id="KW-0472">Membrane</keyword>
<proteinExistence type="predicted"/>
<dbReference type="Proteomes" id="UP001075354">
    <property type="component" value="Chromosome 7"/>
</dbReference>
<evidence type="ECO:0000313" key="7">
    <source>
        <dbReference type="Proteomes" id="UP001075354"/>
    </source>
</evidence>
<keyword evidence="3" id="KW-1133">Transmembrane helix</keyword>
<reference evidence="6" key="1">
    <citation type="submission" date="2022-12" db="EMBL/GenBank/DDBJ databases">
        <title>Chromosome-level genome assembly of the bean flower thrips Megalurothrips usitatus.</title>
        <authorList>
            <person name="Ma L."/>
            <person name="Liu Q."/>
            <person name="Li H."/>
            <person name="Cai W."/>
        </authorList>
    </citation>
    <scope>NUCLEOTIDE SEQUENCE</scope>
    <source>
        <strain evidence="6">Cailab_2022a</strain>
    </source>
</reference>